<accession>A0A426DH57</accession>
<feature type="transmembrane region" description="Helical" evidence="1">
    <location>
        <begin position="21"/>
        <end position="43"/>
    </location>
</feature>
<organism evidence="2 3">
    <name type="scientific">Schaedlerella arabinosiphila</name>
    <dbReference type="NCBI Taxonomy" id="2044587"/>
    <lineage>
        <taxon>Bacteria</taxon>
        <taxon>Bacillati</taxon>
        <taxon>Bacillota</taxon>
        <taxon>Clostridia</taxon>
        <taxon>Lachnospirales</taxon>
        <taxon>Lachnospiraceae</taxon>
        <taxon>Schaedlerella</taxon>
    </lineage>
</organism>
<dbReference type="AlphaFoldDB" id="A0A426DH57"/>
<keyword evidence="1" id="KW-0472">Membrane</keyword>
<evidence type="ECO:0000313" key="2">
    <source>
        <dbReference type="EMBL" id="RRK32094.1"/>
    </source>
</evidence>
<keyword evidence="1" id="KW-0812">Transmembrane</keyword>
<name>A0A426DH57_9FIRM</name>
<evidence type="ECO:0000256" key="1">
    <source>
        <dbReference type="SAM" id="Phobius"/>
    </source>
</evidence>
<dbReference type="EMBL" id="RHJS01000002">
    <property type="protein sequence ID" value="RRK32094.1"/>
    <property type="molecule type" value="Genomic_DNA"/>
</dbReference>
<reference evidence="2" key="1">
    <citation type="submission" date="2018-10" db="EMBL/GenBank/DDBJ databases">
        <title>Schaedlerella arabinophila gen. nov. sp. nov., isolated from the mouse intestinal tract and comparative analysis with the genome of the closely related altered Schaedler flora strain ASF502.</title>
        <authorList>
            <person name="Miyake S."/>
            <person name="Soh M."/>
            <person name="Seedorf H."/>
        </authorList>
    </citation>
    <scope>NUCLEOTIDE SEQUENCE [LARGE SCALE GENOMIC DNA]</scope>
    <source>
        <strain evidence="2">DSM 106076</strain>
    </source>
</reference>
<keyword evidence="1" id="KW-1133">Transmembrane helix</keyword>
<gene>
    <name evidence="2" type="ORF">EBB54_12465</name>
</gene>
<protein>
    <recommendedName>
        <fullName evidence="4">YcxB family protein</fullName>
    </recommendedName>
</protein>
<keyword evidence="3" id="KW-1185">Reference proteome</keyword>
<sequence length="168" mass="19196">MDFENRFYPTDEMYKEYVYKVLCRDMVVCCIVAAAVAGATMIVCMKYEPVLATIEGVCMVVMLIILFLAPKDTLKRMRAVNMQTDSGTYPECVVNFSDTVKMTEGKYNIEITYGQICRIFRLKSCGVLMYAKEKGILYGGDNFVEKGGEEFETFILEKCTNVKHIENR</sequence>
<dbReference type="RefSeq" id="WP_016294833.1">
    <property type="nucleotide sequence ID" value="NZ_RHJS01000002.1"/>
</dbReference>
<dbReference type="Proteomes" id="UP000274920">
    <property type="component" value="Unassembled WGS sequence"/>
</dbReference>
<feature type="transmembrane region" description="Helical" evidence="1">
    <location>
        <begin position="49"/>
        <end position="69"/>
    </location>
</feature>
<comment type="caution">
    <text evidence="2">The sequence shown here is derived from an EMBL/GenBank/DDBJ whole genome shotgun (WGS) entry which is preliminary data.</text>
</comment>
<proteinExistence type="predicted"/>
<evidence type="ECO:0000313" key="3">
    <source>
        <dbReference type="Proteomes" id="UP000274920"/>
    </source>
</evidence>
<evidence type="ECO:0008006" key="4">
    <source>
        <dbReference type="Google" id="ProtNLM"/>
    </source>
</evidence>